<sequence>MGLFTRNTRAPGTVPAAGPGSVAATSTTATPRNSAYEPRGRHGHHDMEYHSNRTPTMRLWFTTAWLDLLTMLCLGAVGLGVYYARPAPRRSFPVYFQDGEIVYPQFAYPLRNNIIPIWLAAFLASIIPIVVIALMQIRVRSFWDLNNAIMGLLYSLINAAVFQVFLKWLIGGLRPHFLAVCKPSVDFQSATGTGLKALMYDRSICTGNEKEINDALESFPSGHSTAAFAGFVFLYLYLNAKLKVFSNYAPHMWKQTALYAPILGATLIAGSLTIDEFHHWYDVLAGGIIGTMMAVSSYRMMYASIWDFRFNHVPLPRGNVRGYAYAFGGEDGWGEAVATRRAGWGVGQGMGMGAPFDAAHGAGGAAATASGGLFNGGHHNGVGHNGVGNHGLHHKEVPGDTIV</sequence>
<feature type="region of interest" description="Disordered" evidence="6">
    <location>
        <begin position="1"/>
        <end position="49"/>
    </location>
</feature>
<keyword evidence="10" id="KW-1185">Reference proteome</keyword>
<dbReference type="OMA" id="KEIIPIW"/>
<feature type="transmembrane region" description="Helical" evidence="7">
    <location>
        <begin position="280"/>
        <end position="301"/>
    </location>
</feature>
<protein>
    <submittedName>
        <fullName evidence="9">Similar to Lipid phosphate phosphatase 1 acc. no. Q9ZU49</fullName>
    </submittedName>
</protein>
<dbReference type="OrthoDB" id="10030083at2759"/>
<dbReference type="STRING" id="1076935.U4LR44"/>
<dbReference type="CDD" id="cd03390">
    <property type="entry name" value="PAP2_containing_1_like"/>
    <property type="match status" value="1"/>
</dbReference>
<feature type="transmembrane region" description="Helical" evidence="7">
    <location>
        <begin position="256"/>
        <end position="274"/>
    </location>
</feature>
<comment type="similarity">
    <text evidence="2">Belongs to the PA-phosphatase related phosphoesterase family.</text>
</comment>
<evidence type="ECO:0000256" key="5">
    <source>
        <dbReference type="ARBA" id="ARBA00023136"/>
    </source>
</evidence>
<feature type="transmembrane region" description="Helical" evidence="7">
    <location>
        <begin position="149"/>
        <end position="170"/>
    </location>
</feature>
<dbReference type="PANTHER" id="PTHR10165:SF84">
    <property type="entry name" value="PHOSPHATIDIC ACID PHOSPHATASE BETA"/>
    <property type="match status" value="1"/>
</dbReference>
<dbReference type="Proteomes" id="UP000018144">
    <property type="component" value="Unassembled WGS sequence"/>
</dbReference>
<dbReference type="InterPro" id="IPR000326">
    <property type="entry name" value="PAP2/HPO"/>
</dbReference>
<dbReference type="Pfam" id="PF01569">
    <property type="entry name" value="PAP2"/>
    <property type="match status" value="1"/>
</dbReference>
<feature type="domain" description="Phosphatidic acid phosphatase type 2/haloperoxidase" evidence="8">
    <location>
        <begin position="152"/>
        <end position="298"/>
    </location>
</feature>
<feature type="compositionally biased region" description="Polar residues" evidence="6">
    <location>
        <begin position="23"/>
        <end position="33"/>
    </location>
</feature>
<keyword evidence="3 7" id="KW-0812">Transmembrane</keyword>
<evidence type="ECO:0000256" key="7">
    <source>
        <dbReference type="SAM" id="Phobius"/>
    </source>
</evidence>
<evidence type="ECO:0000256" key="3">
    <source>
        <dbReference type="ARBA" id="ARBA00022692"/>
    </source>
</evidence>
<dbReference type="eggNOG" id="KOG3030">
    <property type="taxonomic scope" value="Eukaryota"/>
</dbReference>
<reference evidence="9 10" key="1">
    <citation type="journal article" date="2013" name="PLoS Genet.">
        <title>The genome and development-dependent transcriptomes of Pyronema confluens: a window into fungal evolution.</title>
        <authorList>
            <person name="Traeger S."/>
            <person name="Altegoer F."/>
            <person name="Freitag M."/>
            <person name="Gabaldon T."/>
            <person name="Kempken F."/>
            <person name="Kumar A."/>
            <person name="Marcet-Houben M."/>
            <person name="Poggeler S."/>
            <person name="Stajich J.E."/>
            <person name="Nowrousian M."/>
        </authorList>
    </citation>
    <scope>NUCLEOTIDE SEQUENCE [LARGE SCALE GENOMIC DNA]</scope>
    <source>
        <strain evidence="10">CBS 100304</strain>
        <tissue evidence="9">Vegetative mycelium</tissue>
    </source>
</reference>
<dbReference type="GO" id="GO:0008195">
    <property type="term" value="F:phosphatidate phosphatase activity"/>
    <property type="evidence" value="ECO:0007669"/>
    <property type="project" value="TreeGrafter"/>
</dbReference>
<dbReference type="SUPFAM" id="SSF48317">
    <property type="entry name" value="Acid phosphatase/Vanadium-dependent haloperoxidase"/>
    <property type="match status" value="1"/>
</dbReference>
<feature type="transmembrane region" description="Helical" evidence="7">
    <location>
        <begin position="115"/>
        <end position="137"/>
    </location>
</feature>
<proteinExistence type="inferred from homology"/>
<dbReference type="FunFam" id="1.20.144.10:FF:000035">
    <property type="entry name" value="Putative Lipid phosphate phosphatase 1"/>
    <property type="match status" value="1"/>
</dbReference>
<feature type="transmembrane region" description="Helical" evidence="7">
    <location>
        <begin position="59"/>
        <end position="84"/>
    </location>
</feature>
<dbReference type="GO" id="GO:0046839">
    <property type="term" value="P:phospholipid dephosphorylation"/>
    <property type="evidence" value="ECO:0007669"/>
    <property type="project" value="TreeGrafter"/>
</dbReference>
<keyword evidence="4 7" id="KW-1133">Transmembrane helix</keyword>
<dbReference type="Gene3D" id="1.20.144.10">
    <property type="entry name" value="Phosphatidic acid phosphatase type 2/haloperoxidase"/>
    <property type="match status" value="1"/>
</dbReference>
<dbReference type="AlphaFoldDB" id="U4LR44"/>
<evidence type="ECO:0000313" key="10">
    <source>
        <dbReference type="Proteomes" id="UP000018144"/>
    </source>
</evidence>
<dbReference type="GO" id="GO:0016020">
    <property type="term" value="C:membrane"/>
    <property type="evidence" value="ECO:0007669"/>
    <property type="project" value="UniProtKB-SubCell"/>
</dbReference>
<feature type="transmembrane region" description="Helical" evidence="7">
    <location>
        <begin position="226"/>
        <end position="244"/>
    </location>
</feature>
<evidence type="ECO:0000313" key="9">
    <source>
        <dbReference type="EMBL" id="CCX34044.1"/>
    </source>
</evidence>
<name>U4LR44_PYROM</name>
<feature type="compositionally biased region" description="Polar residues" evidence="6">
    <location>
        <begin position="1"/>
        <end position="10"/>
    </location>
</feature>
<evidence type="ECO:0000256" key="6">
    <source>
        <dbReference type="SAM" id="MobiDB-lite"/>
    </source>
</evidence>
<gene>
    <name evidence="9" type="ORF">PCON_02522</name>
</gene>
<dbReference type="SMART" id="SM00014">
    <property type="entry name" value="acidPPc"/>
    <property type="match status" value="1"/>
</dbReference>
<evidence type="ECO:0000256" key="4">
    <source>
        <dbReference type="ARBA" id="ARBA00022989"/>
    </source>
</evidence>
<dbReference type="InterPro" id="IPR043216">
    <property type="entry name" value="PAP-like"/>
</dbReference>
<evidence type="ECO:0000256" key="2">
    <source>
        <dbReference type="ARBA" id="ARBA00008816"/>
    </source>
</evidence>
<feature type="compositionally biased region" description="Basic and acidic residues" evidence="6">
    <location>
        <begin position="394"/>
        <end position="403"/>
    </location>
</feature>
<organism evidence="9 10">
    <name type="scientific">Pyronema omphalodes (strain CBS 100304)</name>
    <name type="common">Pyronema confluens</name>
    <dbReference type="NCBI Taxonomy" id="1076935"/>
    <lineage>
        <taxon>Eukaryota</taxon>
        <taxon>Fungi</taxon>
        <taxon>Dikarya</taxon>
        <taxon>Ascomycota</taxon>
        <taxon>Pezizomycotina</taxon>
        <taxon>Pezizomycetes</taxon>
        <taxon>Pezizales</taxon>
        <taxon>Pyronemataceae</taxon>
        <taxon>Pyronema</taxon>
    </lineage>
</organism>
<evidence type="ECO:0000259" key="8">
    <source>
        <dbReference type="SMART" id="SM00014"/>
    </source>
</evidence>
<dbReference type="PANTHER" id="PTHR10165">
    <property type="entry name" value="LIPID PHOSPHATE PHOSPHATASE"/>
    <property type="match status" value="1"/>
</dbReference>
<dbReference type="GO" id="GO:0006644">
    <property type="term" value="P:phospholipid metabolic process"/>
    <property type="evidence" value="ECO:0007669"/>
    <property type="project" value="InterPro"/>
</dbReference>
<evidence type="ECO:0000256" key="1">
    <source>
        <dbReference type="ARBA" id="ARBA00004141"/>
    </source>
</evidence>
<feature type="region of interest" description="Disordered" evidence="6">
    <location>
        <begin position="384"/>
        <end position="403"/>
    </location>
</feature>
<keyword evidence="5 7" id="KW-0472">Membrane</keyword>
<dbReference type="EMBL" id="HF936296">
    <property type="protein sequence ID" value="CCX34044.1"/>
    <property type="molecule type" value="Genomic_DNA"/>
</dbReference>
<dbReference type="InterPro" id="IPR036938">
    <property type="entry name" value="PAP2/HPO_sf"/>
</dbReference>
<comment type="subcellular location">
    <subcellularLocation>
        <location evidence="1">Membrane</location>
        <topology evidence="1">Multi-pass membrane protein</topology>
    </subcellularLocation>
</comment>
<accession>U4LR44</accession>